<sequence length="128" mass="12581">DARQDYSFMDTPILPVPNPVPVGGSGQSRNASTLGTGSGGAASAAVVRTATSAGTNRSGQQPGRNATAGAAGVGGQAVVLRKALPNPRIAAYLGSYSSFIAWGSPPTASWATSPEPASDAPISDVNAA</sequence>
<gene>
    <name evidence="2" type="ORF">Agub_g2880</name>
</gene>
<keyword evidence="3" id="KW-1185">Reference proteome</keyword>
<dbReference type="AlphaFoldDB" id="A0AAD3DLH2"/>
<feature type="region of interest" description="Disordered" evidence="1">
    <location>
        <begin position="1"/>
        <end position="72"/>
    </location>
</feature>
<feature type="non-terminal residue" evidence="2">
    <location>
        <position position="1"/>
    </location>
</feature>
<organism evidence="2 3">
    <name type="scientific">Astrephomene gubernaculifera</name>
    <dbReference type="NCBI Taxonomy" id="47775"/>
    <lineage>
        <taxon>Eukaryota</taxon>
        <taxon>Viridiplantae</taxon>
        <taxon>Chlorophyta</taxon>
        <taxon>core chlorophytes</taxon>
        <taxon>Chlorophyceae</taxon>
        <taxon>CS clade</taxon>
        <taxon>Chlamydomonadales</taxon>
        <taxon>Astrephomenaceae</taxon>
        <taxon>Astrephomene</taxon>
    </lineage>
</organism>
<feature type="non-terminal residue" evidence="2">
    <location>
        <position position="128"/>
    </location>
</feature>
<name>A0AAD3DLH2_9CHLO</name>
<proteinExistence type="predicted"/>
<dbReference type="Proteomes" id="UP001054857">
    <property type="component" value="Unassembled WGS sequence"/>
</dbReference>
<feature type="compositionally biased region" description="Low complexity" evidence="1">
    <location>
        <begin position="31"/>
        <end position="55"/>
    </location>
</feature>
<feature type="region of interest" description="Disordered" evidence="1">
    <location>
        <begin position="105"/>
        <end position="128"/>
    </location>
</feature>
<evidence type="ECO:0000313" key="2">
    <source>
        <dbReference type="EMBL" id="GFR42061.1"/>
    </source>
</evidence>
<comment type="caution">
    <text evidence="2">The sequence shown here is derived from an EMBL/GenBank/DDBJ whole genome shotgun (WGS) entry which is preliminary data.</text>
</comment>
<protein>
    <submittedName>
        <fullName evidence="2">Uncharacterized protein</fullName>
    </submittedName>
</protein>
<reference evidence="2 3" key="1">
    <citation type="journal article" date="2021" name="Sci. Rep.">
        <title>Genome sequencing of the multicellular alga Astrephomene provides insights into convergent evolution of germ-soma differentiation.</title>
        <authorList>
            <person name="Yamashita S."/>
            <person name="Yamamoto K."/>
            <person name="Matsuzaki R."/>
            <person name="Suzuki S."/>
            <person name="Yamaguchi H."/>
            <person name="Hirooka S."/>
            <person name="Minakuchi Y."/>
            <person name="Miyagishima S."/>
            <person name="Kawachi M."/>
            <person name="Toyoda A."/>
            <person name="Nozaki H."/>
        </authorList>
    </citation>
    <scope>NUCLEOTIDE SEQUENCE [LARGE SCALE GENOMIC DNA]</scope>
    <source>
        <strain evidence="2 3">NIES-4017</strain>
    </source>
</reference>
<evidence type="ECO:0000313" key="3">
    <source>
        <dbReference type="Proteomes" id="UP001054857"/>
    </source>
</evidence>
<evidence type="ECO:0000256" key="1">
    <source>
        <dbReference type="SAM" id="MobiDB-lite"/>
    </source>
</evidence>
<dbReference type="EMBL" id="BMAR01000002">
    <property type="protein sequence ID" value="GFR42061.1"/>
    <property type="molecule type" value="Genomic_DNA"/>
</dbReference>
<accession>A0AAD3DLH2</accession>